<keyword evidence="3 6" id="KW-1133">Transmembrane helix</keyword>
<evidence type="ECO:0000259" key="7">
    <source>
        <dbReference type="Pfam" id="PF20684"/>
    </source>
</evidence>
<evidence type="ECO:0000256" key="2">
    <source>
        <dbReference type="ARBA" id="ARBA00022692"/>
    </source>
</evidence>
<feature type="domain" description="Rhodopsin" evidence="7">
    <location>
        <begin position="21"/>
        <end position="246"/>
    </location>
</feature>
<dbReference type="GeneID" id="25370152"/>
<dbReference type="EMBL" id="KL584765">
    <property type="protein sequence ID" value="KEQ93502.1"/>
    <property type="molecule type" value="Genomic_DNA"/>
</dbReference>
<dbReference type="Pfam" id="PF20684">
    <property type="entry name" value="Fung_rhodopsin"/>
    <property type="match status" value="1"/>
</dbReference>
<dbReference type="InterPro" id="IPR052337">
    <property type="entry name" value="SAT4-like"/>
</dbReference>
<evidence type="ECO:0000313" key="9">
    <source>
        <dbReference type="Proteomes" id="UP000030641"/>
    </source>
</evidence>
<protein>
    <recommendedName>
        <fullName evidence="7">Rhodopsin domain-containing protein</fullName>
    </recommendedName>
</protein>
<name>A0A074YHD2_AURSE</name>
<keyword evidence="4 6" id="KW-0472">Membrane</keyword>
<dbReference type="PANTHER" id="PTHR33048:SF47">
    <property type="entry name" value="INTEGRAL MEMBRANE PROTEIN-RELATED"/>
    <property type="match status" value="1"/>
</dbReference>
<evidence type="ECO:0000256" key="4">
    <source>
        <dbReference type="ARBA" id="ARBA00023136"/>
    </source>
</evidence>
<comment type="similarity">
    <text evidence="5">Belongs to the SAT4 family.</text>
</comment>
<dbReference type="PANTHER" id="PTHR33048">
    <property type="entry name" value="PTH11-LIKE INTEGRAL MEMBRANE PROTEIN (AFU_ORTHOLOGUE AFUA_5G11245)"/>
    <property type="match status" value="1"/>
</dbReference>
<evidence type="ECO:0000313" key="8">
    <source>
        <dbReference type="EMBL" id="KEQ93502.1"/>
    </source>
</evidence>
<comment type="subcellular location">
    <subcellularLocation>
        <location evidence="1">Membrane</location>
        <topology evidence="1">Multi-pass membrane protein</topology>
    </subcellularLocation>
</comment>
<reference evidence="8 9" key="1">
    <citation type="journal article" date="2014" name="BMC Genomics">
        <title>Genome sequencing of four Aureobasidium pullulans varieties: biotechnological potential, stress tolerance, and description of new species.</title>
        <authorList>
            <person name="Gostin Ar C."/>
            <person name="Ohm R.A."/>
            <person name="Kogej T."/>
            <person name="Sonjak S."/>
            <person name="Turk M."/>
            <person name="Zajc J."/>
            <person name="Zalar P."/>
            <person name="Grube M."/>
            <person name="Sun H."/>
            <person name="Han J."/>
            <person name="Sharma A."/>
            <person name="Chiniquy J."/>
            <person name="Ngan C.Y."/>
            <person name="Lipzen A."/>
            <person name="Barry K."/>
            <person name="Grigoriev I.V."/>
            <person name="Gunde-Cimerman N."/>
        </authorList>
    </citation>
    <scope>NUCLEOTIDE SEQUENCE [LARGE SCALE GENOMIC DNA]</scope>
    <source>
        <strain evidence="8 9">EXF-2481</strain>
    </source>
</reference>
<sequence>MVNMLALVIACLSLAWISVAVRFWVKIFVIGRVRWDDWILLMAVVLFSGQCGCVLTMTTATPSSNLVSYMFIASYNLSILTSVCVKTSFALSLNRFFGERWQRLLVTCLTLTYYLFATTEIFLDLFFCGPPSNLTGKDSLRQCKHWSDMLVWWLCATIFNSVACWIYILLPAAVVWTSNLSLKVKFAISLITMVGVVSGTATILRVLGSGSFTKLREFNPTNITVIACAVLEMAFSIIATSMTNSTQLPVMLARSKSRAVGMTTVDETCLKGTTPDMSKLPPIINQQKCGADASWDFAQTLEGDTLASIGAHSLHVPKSKTKGSCWSQTFDAPKIPAPARLTLLIDDISDDEDDCGMMTMSVG</sequence>
<dbReference type="AlphaFoldDB" id="A0A074YHD2"/>
<dbReference type="InterPro" id="IPR049326">
    <property type="entry name" value="Rhodopsin_dom_fungi"/>
</dbReference>
<keyword evidence="9" id="KW-1185">Reference proteome</keyword>
<feature type="transmembrane region" description="Helical" evidence="6">
    <location>
        <begin position="69"/>
        <end position="91"/>
    </location>
</feature>
<evidence type="ECO:0000256" key="6">
    <source>
        <dbReference type="SAM" id="Phobius"/>
    </source>
</evidence>
<dbReference type="OMA" id="NALFMWI"/>
<feature type="transmembrane region" description="Helical" evidence="6">
    <location>
        <begin position="186"/>
        <end position="208"/>
    </location>
</feature>
<dbReference type="RefSeq" id="XP_013341948.1">
    <property type="nucleotide sequence ID" value="XM_013486494.1"/>
</dbReference>
<dbReference type="OrthoDB" id="3903101at2759"/>
<feature type="transmembrane region" description="Helical" evidence="6">
    <location>
        <begin position="38"/>
        <end position="57"/>
    </location>
</feature>
<dbReference type="InParanoid" id="A0A074YHD2"/>
<feature type="transmembrane region" description="Helical" evidence="6">
    <location>
        <begin position="220"/>
        <end position="239"/>
    </location>
</feature>
<proteinExistence type="inferred from homology"/>
<accession>A0A074YHD2</accession>
<evidence type="ECO:0000256" key="3">
    <source>
        <dbReference type="ARBA" id="ARBA00022989"/>
    </source>
</evidence>
<organism evidence="8 9">
    <name type="scientific">Aureobasidium subglaciale (strain EXF-2481)</name>
    <name type="common">Aureobasidium pullulans var. subglaciale</name>
    <dbReference type="NCBI Taxonomy" id="1043005"/>
    <lineage>
        <taxon>Eukaryota</taxon>
        <taxon>Fungi</taxon>
        <taxon>Dikarya</taxon>
        <taxon>Ascomycota</taxon>
        <taxon>Pezizomycotina</taxon>
        <taxon>Dothideomycetes</taxon>
        <taxon>Dothideomycetidae</taxon>
        <taxon>Dothideales</taxon>
        <taxon>Saccotheciaceae</taxon>
        <taxon>Aureobasidium</taxon>
    </lineage>
</organism>
<dbReference type="GO" id="GO:0016020">
    <property type="term" value="C:membrane"/>
    <property type="evidence" value="ECO:0007669"/>
    <property type="project" value="UniProtKB-SubCell"/>
</dbReference>
<gene>
    <name evidence="8" type="ORF">AUEXF2481DRAFT_6580</name>
</gene>
<dbReference type="Proteomes" id="UP000030641">
    <property type="component" value="Unassembled WGS sequence"/>
</dbReference>
<evidence type="ECO:0000256" key="1">
    <source>
        <dbReference type="ARBA" id="ARBA00004141"/>
    </source>
</evidence>
<dbReference type="HOGENOM" id="CLU_762859_0_0_1"/>
<evidence type="ECO:0000256" key="5">
    <source>
        <dbReference type="ARBA" id="ARBA00038359"/>
    </source>
</evidence>
<feature type="transmembrane region" description="Helical" evidence="6">
    <location>
        <begin position="111"/>
        <end position="129"/>
    </location>
</feature>
<keyword evidence="2 6" id="KW-0812">Transmembrane</keyword>
<feature type="transmembrane region" description="Helical" evidence="6">
    <location>
        <begin position="150"/>
        <end position="174"/>
    </location>
</feature>